<comment type="similarity">
    <text evidence="5">Belongs to the FliO/MopB family.</text>
</comment>
<keyword evidence="7" id="KW-0966">Cell projection</keyword>
<keyword evidence="8" id="KW-1185">Reference proteome</keyword>
<dbReference type="RefSeq" id="WP_245836247.1">
    <property type="nucleotide sequence ID" value="NZ_PDJE01000001.1"/>
</dbReference>
<keyword evidence="5" id="KW-0975">Bacterial flagellum</keyword>
<dbReference type="GO" id="GO:0009425">
    <property type="term" value="C:bacterial-type flagellum basal body"/>
    <property type="evidence" value="ECO:0007669"/>
    <property type="project" value="UniProtKB-SubCell"/>
</dbReference>
<keyword evidence="3 5" id="KW-1133">Transmembrane helix</keyword>
<dbReference type="NCBIfam" id="TIGR03500">
    <property type="entry name" value="FliO_TIGR"/>
    <property type="match status" value="1"/>
</dbReference>
<feature type="transmembrane region" description="Helical" evidence="5">
    <location>
        <begin position="6"/>
        <end position="25"/>
    </location>
</feature>
<keyword evidence="2 5" id="KW-0812">Transmembrane</keyword>
<proteinExistence type="inferred from homology"/>
<evidence type="ECO:0000256" key="2">
    <source>
        <dbReference type="ARBA" id="ARBA00022692"/>
    </source>
</evidence>
<evidence type="ECO:0000256" key="3">
    <source>
        <dbReference type="ARBA" id="ARBA00022989"/>
    </source>
</evidence>
<sequence>MDGLMLALRVLVSLAAVLGVLWYVHRRLNRGSGRRRAPEAITVLGRQSLGQKAHLVIAQVDDTRYVLGVTEHGVSVIDSTPGRPRLTAVERPKASADASVPGAEPTEFDRVLAASASPEPAPLRRPRNHTKSSPIAGSILSPMTWRQTADALRNVR</sequence>
<dbReference type="Proteomes" id="UP000221369">
    <property type="component" value="Unassembled WGS sequence"/>
</dbReference>
<keyword evidence="7" id="KW-0282">Flagellum</keyword>
<dbReference type="EMBL" id="PDJE01000001">
    <property type="protein sequence ID" value="PFG30595.1"/>
    <property type="molecule type" value="Genomic_DNA"/>
</dbReference>
<keyword evidence="4 5" id="KW-0472">Membrane</keyword>
<dbReference type="Pfam" id="PF04347">
    <property type="entry name" value="FliO"/>
    <property type="match status" value="1"/>
</dbReference>
<dbReference type="GO" id="GO:0044781">
    <property type="term" value="P:bacterial-type flagellum organization"/>
    <property type="evidence" value="ECO:0007669"/>
    <property type="project" value="UniProtKB-UniRule"/>
</dbReference>
<feature type="region of interest" description="Disordered" evidence="6">
    <location>
        <begin position="81"/>
        <end position="140"/>
    </location>
</feature>
<evidence type="ECO:0000313" key="8">
    <source>
        <dbReference type="Proteomes" id="UP000221369"/>
    </source>
</evidence>
<evidence type="ECO:0000256" key="4">
    <source>
        <dbReference type="ARBA" id="ARBA00023136"/>
    </source>
</evidence>
<name>A0A2A9DWT2_9MICO</name>
<comment type="subcellular location">
    <subcellularLocation>
        <location evidence="5">Cell membrane</location>
    </subcellularLocation>
    <subcellularLocation>
        <location evidence="5">Bacterial flagellum basal body</location>
    </subcellularLocation>
</comment>
<keyword evidence="7" id="KW-0969">Cilium</keyword>
<protein>
    <recommendedName>
        <fullName evidence="5">Flagellar protein</fullName>
    </recommendedName>
</protein>
<dbReference type="GO" id="GO:0005886">
    <property type="term" value="C:plasma membrane"/>
    <property type="evidence" value="ECO:0007669"/>
    <property type="project" value="UniProtKB-SubCell"/>
</dbReference>
<evidence type="ECO:0000256" key="5">
    <source>
        <dbReference type="RuleBase" id="RU362064"/>
    </source>
</evidence>
<organism evidence="7 8">
    <name type="scientific">Paramicrobacterium agarici</name>
    <dbReference type="NCBI Taxonomy" id="630514"/>
    <lineage>
        <taxon>Bacteria</taxon>
        <taxon>Bacillati</taxon>
        <taxon>Actinomycetota</taxon>
        <taxon>Actinomycetes</taxon>
        <taxon>Micrococcales</taxon>
        <taxon>Microbacteriaceae</taxon>
        <taxon>Paramicrobacterium</taxon>
    </lineage>
</organism>
<accession>A0A2A9DWT2</accession>
<evidence type="ECO:0000256" key="6">
    <source>
        <dbReference type="SAM" id="MobiDB-lite"/>
    </source>
</evidence>
<dbReference type="InterPro" id="IPR022781">
    <property type="entry name" value="Flagellar_biosynth_FliO"/>
</dbReference>
<keyword evidence="1 5" id="KW-1003">Cell membrane</keyword>
<comment type="caution">
    <text evidence="7">The sequence shown here is derived from an EMBL/GenBank/DDBJ whole genome shotgun (WGS) entry which is preliminary data.</text>
</comment>
<gene>
    <name evidence="7" type="ORF">ATJ78_1530</name>
</gene>
<reference evidence="7 8" key="1">
    <citation type="submission" date="2017-10" db="EMBL/GenBank/DDBJ databases">
        <title>Sequencing the genomes of 1000 actinobacteria strains.</title>
        <authorList>
            <person name="Klenk H.-P."/>
        </authorList>
    </citation>
    <scope>NUCLEOTIDE SEQUENCE [LARGE SCALE GENOMIC DNA]</scope>
    <source>
        <strain evidence="7 8">DSM 21798</strain>
    </source>
</reference>
<evidence type="ECO:0000313" key="7">
    <source>
        <dbReference type="EMBL" id="PFG30595.1"/>
    </source>
</evidence>
<dbReference type="AlphaFoldDB" id="A0A2A9DWT2"/>
<evidence type="ECO:0000256" key="1">
    <source>
        <dbReference type="ARBA" id="ARBA00022475"/>
    </source>
</evidence>